<proteinExistence type="predicted"/>
<evidence type="ECO:0008006" key="3">
    <source>
        <dbReference type="Google" id="ProtNLM"/>
    </source>
</evidence>
<sequence length="334" mass="36149">MPVSTTARPRSVWLLTDGKAGDLAQCTGVAEALGVPFEIRTVSPKPPFSWWLPFGPTDFREWENRPDSPLRPPYPDLVIASGRRAAAYLRRIKRKSHGRVFTVFLKDPRTGPGAADMIWVPEHDALRGSNVLVTVTAPHRYQTPKLSELAAEPVPALDRLPQPRVAVLAGGNSRHHMFTDADEDAFLSGLKTLVADKGAGLMITASRRTPDRLSTGLQELAAANGHFFWAGGPDNPFGHMLAKADAIVATADSTNMIGEAAATGKPIHVFHPSGGHRKITQFLNRLEAMGAAHPFPGPLKTTTYEPIDATPEIAKAILTAYASRQQQDKDGAPR</sequence>
<name>A0ABY1NEC4_9HYPH</name>
<accession>A0ABY1NEC4</accession>
<protein>
    <recommendedName>
        <fullName evidence="3">Nucleoside-diphosphate sugar epimerase</fullName>
    </recommendedName>
</protein>
<dbReference type="Proteomes" id="UP001157914">
    <property type="component" value="Unassembled WGS sequence"/>
</dbReference>
<reference evidence="1 2" key="1">
    <citation type="submission" date="2017-05" db="EMBL/GenBank/DDBJ databases">
        <authorList>
            <person name="Varghese N."/>
            <person name="Submissions S."/>
        </authorList>
    </citation>
    <scope>NUCLEOTIDE SEQUENCE [LARGE SCALE GENOMIC DNA]</scope>
    <source>
        <strain evidence="1 2">DSM 15949</strain>
    </source>
</reference>
<evidence type="ECO:0000313" key="1">
    <source>
        <dbReference type="EMBL" id="SMP07320.1"/>
    </source>
</evidence>
<comment type="caution">
    <text evidence="1">The sequence shown here is derived from an EMBL/GenBank/DDBJ whole genome shotgun (WGS) entry which is preliminary data.</text>
</comment>
<keyword evidence="2" id="KW-1185">Reference proteome</keyword>
<dbReference type="EMBL" id="FXTT01000001">
    <property type="protein sequence ID" value="SMP07320.1"/>
    <property type="molecule type" value="Genomic_DNA"/>
</dbReference>
<dbReference type="RefSeq" id="WP_155189290.1">
    <property type="nucleotide sequence ID" value="NZ_BAAAEA010000001.1"/>
</dbReference>
<dbReference type="InterPro" id="IPR009367">
    <property type="entry name" value="Elm1-like"/>
</dbReference>
<dbReference type="PANTHER" id="PTHR33986:SF15">
    <property type="entry name" value="MITOCHONDRIAL FISSION PROTEIN ELM1"/>
    <property type="match status" value="1"/>
</dbReference>
<dbReference type="PANTHER" id="PTHR33986">
    <property type="entry name" value="OS02G0535700 PROTEIN"/>
    <property type="match status" value="1"/>
</dbReference>
<dbReference type="Pfam" id="PF06258">
    <property type="entry name" value="Mito_fiss_Elm1"/>
    <property type="match status" value="1"/>
</dbReference>
<gene>
    <name evidence="1" type="ORF">SAMN06265374_0859</name>
</gene>
<organism evidence="1 2">
    <name type="scientific">Roseibium denhamense</name>
    <dbReference type="NCBI Taxonomy" id="76305"/>
    <lineage>
        <taxon>Bacteria</taxon>
        <taxon>Pseudomonadati</taxon>
        <taxon>Pseudomonadota</taxon>
        <taxon>Alphaproteobacteria</taxon>
        <taxon>Hyphomicrobiales</taxon>
        <taxon>Stappiaceae</taxon>
        <taxon>Roseibium</taxon>
    </lineage>
</organism>
<evidence type="ECO:0000313" key="2">
    <source>
        <dbReference type="Proteomes" id="UP001157914"/>
    </source>
</evidence>